<reference evidence="1 2" key="1">
    <citation type="submission" date="2019-06" db="EMBL/GenBank/DDBJ databases">
        <title>Genomic Encyclopedia of Type Strains, Phase IV (KMG-V): Genome sequencing to study the core and pangenomes of soil and plant-associated prokaryotes.</title>
        <authorList>
            <person name="Whitman W."/>
        </authorList>
    </citation>
    <scope>NUCLEOTIDE SEQUENCE [LARGE SCALE GENOMIC DNA]</scope>
    <source>
        <strain evidence="1 2">BR 510</strain>
    </source>
</reference>
<accession>A0A560CXH7</accession>
<evidence type="ECO:0000313" key="1">
    <source>
        <dbReference type="EMBL" id="TWA89559.1"/>
    </source>
</evidence>
<dbReference type="OrthoDB" id="7363897at2"/>
<sequence>MFVTVVAVLCRLSFPTDACVEEIVTDSHLDSTVTFQSCMIHGQLGVADWMQHHPIYRANWRLDRLKCAPGHYEIKGRA</sequence>
<proteinExistence type="predicted"/>
<comment type="caution">
    <text evidence="1">The sequence shown here is derived from an EMBL/GenBank/DDBJ whole genome shotgun (WGS) entry which is preliminary data.</text>
</comment>
<evidence type="ECO:0000313" key="2">
    <source>
        <dbReference type="Proteomes" id="UP000319949"/>
    </source>
</evidence>
<dbReference type="RefSeq" id="WP_145670148.1">
    <property type="nucleotide sequence ID" value="NZ_VITK01000019.1"/>
</dbReference>
<protein>
    <submittedName>
        <fullName evidence="1">Uncharacterized protein</fullName>
    </submittedName>
</protein>
<keyword evidence="2" id="KW-1185">Reference proteome</keyword>
<gene>
    <name evidence="1" type="ORF">FBZ96_11927</name>
</gene>
<organism evidence="1 2">
    <name type="scientific">Bradyrhizobium stylosanthis</name>
    <dbReference type="NCBI Taxonomy" id="1803665"/>
    <lineage>
        <taxon>Bacteria</taxon>
        <taxon>Pseudomonadati</taxon>
        <taxon>Pseudomonadota</taxon>
        <taxon>Alphaproteobacteria</taxon>
        <taxon>Hyphomicrobiales</taxon>
        <taxon>Nitrobacteraceae</taxon>
        <taxon>Bradyrhizobium</taxon>
    </lineage>
</organism>
<dbReference type="AlphaFoldDB" id="A0A560CXH7"/>
<dbReference type="Proteomes" id="UP000319949">
    <property type="component" value="Unassembled WGS sequence"/>
</dbReference>
<dbReference type="EMBL" id="VITK01000019">
    <property type="protein sequence ID" value="TWA89559.1"/>
    <property type="molecule type" value="Genomic_DNA"/>
</dbReference>
<name>A0A560CXH7_9BRAD</name>